<evidence type="ECO:0000256" key="1">
    <source>
        <dbReference type="SAM" id="MobiDB-lite"/>
    </source>
</evidence>
<dbReference type="AlphaFoldDB" id="A0A3G2S592"/>
<proteinExistence type="predicted"/>
<feature type="region of interest" description="Disordered" evidence="1">
    <location>
        <begin position="393"/>
        <end position="457"/>
    </location>
</feature>
<feature type="compositionally biased region" description="Pro residues" evidence="1">
    <location>
        <begin position="397"/>
        <end position="418"/>
    </location>
</feature>
<evidence type="ECO:0000313" key="2">
    <source>
        <dbReference type="EMBL" id="AYO42258.1"/>
    </source>
</evidence>
<accession>A0A3G2S592</accession>
<evidence type="ECO:0000313" key="3">
    <source>
        <dbReference type="Proteomes" id="UP000269793"/>
    </source>
</evidence>
<protein>
    <submittedName>
        <fullName evidence="2">Uncharacterized protein</fullName>
    </submittedName>
</protein>
<feature type="compositionally biased region" description="Pro residues" evidence="1">
    <location>
        <begin position="170"/>
        <end position="186"/>
    </location>
</feature>
<feature type="compositionally biased region" description="Basic residues" evidence="1">
    <location>
        <begin position="421"/>
        <end position="432"/>
    </location>
</feature>
<dbReference type="OrthoDB" id="2555328at2759"/>
<feature type="compositionally biased region" description="Pro residues" evidence="1">
    <location>
        <begin position="198"/>
        <end position="209"/>
    </location>
</feature>
<gene>
    <name evidence="2" type="ORF">DNF11_1308</name>
</gene>
<dbReference type="EMBL" id="CP033149">
    <property type="protein sequence ID" value="AYO42258.1"/>
    <property type="molecule type" value="Genomic_DNA"/>
</dbReference>
<name>A0A3G2S592_MALR7</name>
<feature type="region of interest" description="Disordered" evidence="1">
    <location>
        <begin position="262"/>
        <end position="286"/>
    </location>
</feature>
<sequence>MATPPPRAVLLKGPTLNSKVFMTALPERHEDLLAKACELFKVPSDHTPHLYVSCQASVGTPHSEQRGALLLSDAMPFLRDREMITLRWVPTTDPPRREKDVRNVRWDTKLDEPAPLSHMRPTAVPAWRGPQARAMHVARVLERERIQSAQDELVPRKPTQALYTAKPSVTPDPPFHTAPMSPPPSSPTTIPAARDENPSPPSSPTPNPMSSPARTLDWGASGDSDDDHPSSATSSPSKSDRHHESRKSSFGAWCARLNPFARSEDHKDEEPEDKSDGPSPSAPAYKALPDLHVTGSAAYDVMTQVLMAVREHARNVHCKVPHEFCARQAGLSMSLGTCVAKRAMSEDKPLRHFADALDEYLDTCVSTKGPMIEPEVSALRAFAYKLMDELQRTSAPVAPPPSKEVPPPEASPEEPPAPTRTTRRRGAPRKRQAAALPPVPDEPLAKRTRRSTRHTKA</sequence>
<feature type="compositionally biased region" description="Basic residues" evidence="1">
    <location>
        <begin position="446"/>
        <end position="457"/>
    </location>
</feature>
<reference evidence="2 3" key="1">
    <citation type="submission" date="2018-10" db="EMBL/GenBank/DDBJ databases">
        <title>Complete genome sequence of Malassezia restricta CBS 7877.</title>
        <authorList>
            <person name="Morand S.C."/>
            <person name="Bertignac M."/>
            <person name="Iltis A."/>
            <person name="Kolder I."/>
            <person name="Pirovano W."/>
            <person name="Jourdain R."/>
            <person name="Clavaud C."/>
        </authorList>
    </citation>
    <scope>NUCLEOTIDE SEQUENCE [LARGE SCALE GENOMIC DNA]</scope>
    <source>
        <strain evidence="2 3">CBS 7877</strain>
    </source>
</reference>
<dbReference type="PRINTS" id="PR01217">
    <property type="entry name" value="PRICHEXTENSN"/>
</dbReference>
<organism evidence="2 3">
    <name type="scientific">Malassezia restricta (strain ATCC 96810 / NBRC 103918 / CBS 7877)</name>
    <name type="common">Seborrheic dermatitis infection agent</name>
    <dbReference type="NCBI Taxonomy" id="425264"/>
    <lineage>
        <taxon>Eukaryota</taxon>
        <taxon>Fungi</taxon>
        <taxon>Dikarya</taxon>
        <taxon>Basidiomycota</taxon>
        <taxon>Ustilaginomycotina</taxon>
        <taxon>Malasseziomycetes</taxon>
        <taxon>Malasseziales</taxon>
        <taxon>Malasseziaceae</taxon>
        <taxon>Malassezia</taxon>
    </lineage>
</organism>
<keyword evidence="3" id="KW-1185">Reference proteome</keyword>
<dbReference type="VEuPathDB" id="FungiDB:DNF11_1308"/>
<feature type="compositionally biased region" description="Basic and acidic residues" evidence="1">
    <location>
        <begin position="238"/>
        <end position="247"/>
    </location>
</feature>
<feature type="region of interest" description="Disordered" evidence="1">
    <location>
        <begin position="149"/>
        <end position="249"/>
    </location>
</feature>
<dbReference type="Proteomes" id="UP000269793">
    <property type="component" value="Chromosome II"/>
</dbReference>